<keyword evidence="1 2" id="KW-0808">Transferase</keyword>
<evidence type="ECO:0000313" key="3">
    <source>
        <dbReference type="Proteomes" id="UP000754644"/>
    </source>
</evidence>
<dbReference type="PANTHER" id="PTHR48207:SF3">
    <property type="entry name" value="SUCCINATE--HYDROXYMETHYLGLUTARATE COA-TRANSFERASE"/>
    <property type="match status" value="1"/>
</dbReference>
<dbReference type="InterPro" id="IPR023606">
    <property type="entry name" value="CoA-Trfase_III_dom_1_sf"/>
</dbReference>
<proteinExistence type="predicted"/>
<sequence>MTQSNGPLHGFRVLDLSRVVSGPMAAVVLADQGADVIKVEAPGWGDGIRYLGANRNGLSAMFAMINRNKRSLAVNLKHPEGAALIRILAQTADVVLQNYRPGKIEKLGLGYDDLKTLNPELIYCSINGMGEVGPYADQKVYDYVIQAMTGATDAQAEQGAAPTMVRSIIYDKVTALTAAQSITAALLARERGAGGQHIRLSMLDTGLYFNWPDLMWNHSFLGEGTEYAGDLADNYEVNQTADGAVVCHHLGADTSPYTTDQLIDILAQNDIPVGRANKRSEVSSDPQVVASGILEVSEHPRGGAMQQPKAPARFSKTPYALRHHSPEVGQHTVEILSELGLSIEDMQALAREGVIA</sequence>
<name>A0A972VWW4_9GAMM</name>
<dbReference type="InterPro" id="IPR003673">
    <property type="entry name" value="CoA-Trfase_fam_III"/>
</dbReference>
<dbReference type="InterPro" id="IPR050483">
    <property type="entry name" value="CoA-transferase_III_domain"/>
</dbReference>
<dbReference type="Proteomes" id="UP000754644">
    <property type="component" value="Unassembled WGS sequence"/>
</dbReference>
<dbReference type="SUPFAM" id="SSF89796">
    <property type="entry name" value="CoA-transferase family III (CaiB/BaiF)"/>
    <property type="match status" value="1"/>
</dbReference>
<evidence type="ECO:0000256" key="1">
    <source>
        <dbReference type="ARBA" id="ARBA00022679"/>
    </source>
</evidence>
<gene>
    <name evidence="2" type="ORF">HQ497_10490</name>
</gene>
<dbReference type="Pfam" id="PF02515">
    <property type="entry name" value="CoA_transf_3"/>
    <property type="match status" value="2"/>
</dbReference>
<comment type="caution">
    <text evidence="2">The sequence shown here is derived from an EMBL/GenBank/DDBJ whole genome shotgun (WGS) entry which is preliminary data.</text>
</comment>
<dbReference type="Gene3D" id="3.40.50.10540">
    <property type="entry name" value="Crotonobetainyl-coa:carnitine coa-transferase, domain 1"/>
    <property type="match status" value="1"/>
</dbReference>
<dbReference type="EMBL" id="JABMOJ010000394">
    <property type="protein sequence ID" value="NQV65780.1"/>
    <property type="molecule type" value="Genomic_DNA"/>
</dbReference>
<organism evidence="2 3">
    <name type="scientific">SAR86 cluster bacterium</name>
    <dbReference type="NCBI Taxonomy" id="2030880"/>
    <lineage>
        <taxon>Bacteria</taxon>
        <taxon>Pseudomonadati</taxon>
        <taxon>Pseudomonadota</taxon>
        <taxon>Gammaproteobacteria</taxon>
        <taxon>SAR86 cluster</taxon>
    </lineage>
</organism>
<reference evidence="2" key="1">
    <citation type="submission" date="2020-05" db="EMBL/GenBank/DDBJ databases">
        <title>Sulfur intermediates as new biogeochemical hubs in an aquatic model microbial ecosystem.</title>
        <authorList>
            <person name="Vigneron A."/>
        </authorList>
    </citation>
    <scope>NUCLEOTIDE SEQUENCE</scope>
    <source>
        <strain evidence="2">Bin.250</strain>
    </source>
</reference>
<protein>
    <submittedName>
        <fullName evidence="2">CoA transferase</fullName>
    </submittedName>
</protein>
<dbReference type="PANTHER" id="PTHR48207">
    <property type="entry name" value="SUCCINATE--HYDROXYMETHYLGLUTARATE COA-TRANSFERASE"/>
    <property type="match status" value="1"/>
</dbReference>
<accession>A0A972VWW4</accession>
<dbReference type="GO" id="GO:0008410">
    <property type="term" value="F:CoA-transferase activity"/>
    <property type="evidence" value="ECO:0007669"/>
    <property type="project" value="TreeGrafter"/>
</dbReference>
<dbReference type="AlphaFoldDB" id="A0A972VWW4"/>
<evidence type="ECO:0000313" key="2">
    <source>
        <dbReference type="EMBL" id="NQV65780.1"/>
    </source>
</evidence>